<evidence type="ECO:0000313" key="2">
    <source>
        <dbReference type="Proteomes" id="UP000799428"/>
    </source>
</evidence>
<dbReference type="OrthoDB" id="5342184at2759"/>
<sequence length="255" mass="28642">MSILLPLYIYPNPGAWDPLYWVASNNPTLNLSVIINPCSGPCMGSLPEAPYLTEMPKLKNYANIRTLGYVATNYTNKPIDSLIAEIDTYAKWPALLNESRVAVDGIFFDETPGPYDWRAHDYLTLAKNEVKSNAGLGQQVIVHNPGTIPYIPWNYLDLADITVIFEDTYANFIDVTTFNALKTLYTNANTTTSAFALMLHTVPNIPDELIDWTVKQMKEIAGWSYMSSVSVPGEYWHSFSTIFTLFVTKYAARTV</sequence>
<gene>
    <name evidence="1" type="ORF">K504DRAFT_405813</name>
</gene>
<dbReference type="PANTHER" id="PTHR35040:SF7">
    <property type="entry name" value="FIBRONECTIN TYPE-III DOMAIN-CONTAINING PROTEIN-RELATED"/>
    <property type="match status" value="1"/>
</dbReference>
<proteinExistence type="predicted"/>
<dbReference type="InterPro" id="IPR021986">
    <property type="entry name" value="Spherulin4"/>
</dbReference>
<dbReference type="EMBL" id="MU005769">
    <property type="protein sequence ID" value="KAF2710541.1"/>
    <property type="molecule type" value="Genomic_DNA"/>
</dbReference>
<dbReference type="Proteomes" id="UP000799428">
    <property type="component" value="Unassembled WGS sequence"/>
</dbReference>
<dbReference type="AlphaFoldDB" id="A0A6G1KDM6"/>
<name>A0A6G1KDM6_9PLEO</name>
<organism evidence="1 2">
    <name type="scientific">Pleomassaria siparia CBS 279.74</name>
    <dbReference type="NCBI Taxonomy" id="1314801"/>
    <lineage>
        <taxon>Eukaryota</taxon>
        <taxon>Fungi</taxon>
        <taxon>Dikarya</taxon>
        <taxon>Ascomycota</taxon>
        <taxon>Pezizomycotina</taxon>
        <taxon>Dothideomycetes</taxon>
        <taxon>Pleosporomycetidae</taxon>
        <taxon>Pleosporales</taxon>
        <taxon>Pleomassariaceae</taxon>
        <taxon>Pleomassaria</taxon>
    </lineage>
</organism>
<protein>
    <recommendedName>
        <fullName evidence="3">Spherulation-specific family 4</fullName>
    </recommendedName>
</protein>
<evidence type="ECO:0000313" key="1">
    <source>
        <dbReference type="EMBL" id="KAF2710541.1"/>
    </source>
</evidence>
<accession>A0A6G1KDM6</accession>
<dbReference type="Pfam" id="PF12138">
    <property type="entry name" value="Spherulin4"/>
    <property type="match status" value="1"/>
</dbReference>
<dbReference type="PANTHER" id="PTHR35040">
    <property type="match status" value="1"/>
</dbReference>
<evidence type="ECO:0008006" key="3">
    <source>
        <dbReference type="Google" id="ProtNLM"/>
    </source>
</evidence>
<reference evidence="1" key="1">
    <citation type="journal article" date="2020" name="Stud. Mycol.">
        <title>101 Dothideomycetes genomes: a test case for predicting lifestyles and emergence of pathogens.</title>
        <authorList>
            <person name="Haridas S."/>
            <person name="Albert R."/>
            <person name="Binder M."/>
            <person name="Bloem J."/>
            <person name="Labutti K."/>
            <person name="Salamov A."/>
            <person name="Andreopoulos B."/>
            <person name="Baker S."/>
            <person name="Barry K."/>
            <person name="Bills G."/>
            <person name="Bluhm B."/>
            <person name="Cannon C."/>
            <person name="Castanera R."/>
            <person name="Culley D."/>
            <person name="Daum C."/>
            <person name="Ezra D."/>
            <person name="Gonzalez J."/>
            <person name="Henrissat B."/>
            <person name="Kuo A."/>
            <person name="Liang C."/>
            <person name="Lipzen A."/>
            <person name="Lutzoni F."/>
            <person name="Magnuson J."/>
            <person name="Mondo S."/>
            <person name="Nolan M."/>
            <person name="Ohm R."/>
            <person name="Pangilinan J."/>
            <person name="Park H.-J."/>
            <person name="Ramirez L."/>
            <person name="Alfaro M."/>
            <person name="Sun H."/>
            <person name="Tritt A."/>
            <person name="Yoshinaga Y."/>
            <person name="Zwiers L.-H."/>
            <person name="Turgeon B."/>
            <person name="Goodwin S."/>
            <person name="Spatafora J."/>
            <person name="Crous P."/>
            <person name="Grigoriev I."/>
        </authorList>
    </citation>
    <scope>NUCLEOTIDE SEQUENCE</scope>
    <source>
        <strain evidence="1">CBS 279.74</strain>
    </source>
</reference>
<keyword evidence="2" id="KW-1185">Reference proteome</keyword>